<comment type="caution">
    <text evidence="1">The sequence shown here is derived from an EMBL/GenBank/DDBJ whole genome shotgun (WGS) entry which is preliminary data.</text>
</comment>
<evidence type="ECO:0000313" key="2">
    <source>
        <dbReference type="Proteomes" id="UP001434883"/>
    </source>
</evidence>
<protein>
    <submittedName>
        <fullName evidence="1">Uncharacterized protein</fullName>
    </submittedName>
</protein>
<sequence>SPAALVNHIPLLHYIKSVKISPIRDAGGVLHVVRHYLAAGQLQVDQVRRAQPLLQTPVLRDLIRSVSARPAIGGMRFLDVHHHGVRNVRVLLRDLLESLQTRHERRSGAAPEVEDKRSVAVCAVQDPGVTLVLQPNNFGVGRSASEMRSFQKVQFLAVPDGLQGFKAEQAVGVRYAERRINGIALLLFHP</sequence>
<organism evidence="1 2">
    <name type="scientific">Xenoophorus captivus</name>
    <dbReference type="NCBI Taxonomy" id="1517983"/>
    <lineage>
        <taxon>Eukaryota</taxon>
        <taxon>Metazoa</taxon>
        <taxon>Chordata</taxon>
        <taxon>Craniata</taxon>
        <taxon>Vertebrata</taxon>
        <taxon>Euteleostomi</taxon>
        <taxon>Actinopterygii</taxon>
        <taxon>Neopterygii</taxon>
        <taxon>Teleostei</taxon>
        <taxon>Neoteleostei</taxon>
        <taxon>Acanthomorphata</taxon>
        <taxon>Ovalentaria</taxon>
        <taxon>Atherinomorphae</taxon>
        <taxon>Cyprinodontiformes</taxon>
        <taxon>Goodeidae</taxon>
        <taxon>Xenoophorus</taxon>
    </lineage>
</organism>
<proteinExistence type="predicted"/>
<accession>A0ABV0SI96</accession>
<evidence type="ECO:0000313" key="1">
    <source>
        <dbReference type="EMBL" id="MEQ2219172.1"/>
    </source>
</evidence>
<keyword evidence="2" id="KW-1185">Reference proteome</keyword>
<gene>
    <name evidence="1" type="ORF">XENOCAPTIV_013598</name>
</gene>
<dbReference type="EMBL" id="JAHRIN010078451">
    <property type="protein sequence ID" value="MEQ2219172.1"/>
    <property type="molecule type" value="Genomic_DNA"/>
</dbReference>
<name>A0ABV0SI96_9TELE</name>
<feature type="non-terminal residue" evidence="1">
    <location>
        <position position="1"/>
    </location>
</feature>
<reference evidence="1 2" key="1">
    <citation type="submission" date="2021-06" db="EMBL/GenBank/DDBJ databases">
        <authorList>
            <person name="Palmer J.M."/>
        </authorList>
    </citation>
    <scope>NUCLEOTIDE SEQUENCE [LARGE SCALE GENOMIC DNA]</scope>
    <source>
        <strain evidence="1 2">XC_2019</strain>
        <tissue evidence="1">Muscle</tissue>
    </source>
</reference>
<dbReference type="Proteomes" id="UP001434883">
    <property type="component" value="Unassembled WGS sequence"/>
</dbReference>